<keyword evidence="5 7" id="KW-1133">Transmembrane helix</keyword>
<feature type="transmembrane region" description="Helical" evidence="7">
    <location>
        <begin position="114"/>
        <end position="144"/>
    </location>
</feature>
<accession>A0ABX7S9S8</accession>
<evidence type="ECO:0000256" key="2">
    <source>
        <dbReference type="ARBA" id="ARBA00005262"/>
    </source>
</evidence>
<keyword evidence="4 7" id="KW-0812">Transmembrane</keyword>
<dbReference type="Proteomes" id="UP000671862">
    <property type="component" value="Chromosome"/>
</dbReference>
<feature type="transmembrane region" description="Helical" evidence="7">
    <location>
        <begin position="150"/>
        <end position="165"/>
    </location>
</feature>
<dbReference type="PANTHER" id="PTHR43663:SF1">
    <property type="entry name" value="CHROMATE TRANSPORTER"/>
    <property type="match status" value="1"/>
</dbReference>
<keyword evidence="6 7" id="KW-0472">Membrane</keyword>
<proteinExistence type="inferred from homology"/>
<gene>
    <name evidence="8" type="ORF">JYK00_04230</name>
</gene>
<dbReference type="InterPro" id="IPR052518">
    <property type="entry name" value="CHR_Transporter"/>
</dbReference>
<keyword evidence="9" id="KW-1185">Reference proteome</keyword>
<evidence type="ECO:0000256" key="3">
    <source>
        <dbReference type="ARBA" id="ARBA00022475"/>
    </source>
</evidence>
<sequence>MLELFLTFAGIGFLAFGGGWSVLGIIQDTVIQKGWLTRVEFKEIISVAQMTPGPVLLNTATYVGLKIHGIVGALLTTSAVLISPIIFTSLLFVFRNQIIKNKRLISALKYGVTFLIMVTLQSLLLKIDSTISLVIAFISFMFFIKTKMDPIYIILLSGIVGIIALQ</sequence>
<dbReference type="PANTHER" id="PTHR43663">
    <property type="entry name" value="CHROMATE TRANSPORT PROTEIN-RELATED"/>
    <property type="match status" value="1"/>
</dbReference>
<evidence type="ECO:0000256" key="5">
    <source>
        <dbReference type="ARBA" id="ARBA00022989"/>
    </source>
</evidence>
<dbReference type="Pfam" id="PF02417">
    <property type="entry name" value="Chromate_transp"/>
    <property type="match status" value="1"/>
</dbReference>
<evidence type="ECO:0000256" key="1">
    <source>
        <dbReference type="ARBA" id="ARBA00004651"/>
    </source>
</evidence>
<organism evidence="8 9">
    <name type="scientific">Thermosipho ferrireducens</name>
    <dbReference type="NCBI Taxonomy" id="2571116"/>
    <lineage>
        <taxon>Bacteria</taxon>
        <taxon>Thermotogati</taxon>
        <taxon>Thermotogota</taxon>
        <taxon>Thermotogae</taxon>
        <taxon>Thermotogales</taxon>
        <taxon>Fervidobacteriaceae</taxon>
        <taxon>Thermosipho</taxon>
    </lineage>
</organism>
<evidence type="ECO:0000256" key="6">
    <source>
        <dbReference type="ARBA" id="ARBA00023136"/>
    </source>
</evidence>
<keyword evidence="3" id="KW-1003">Cell membrane</keyword>
<evidence type="ECO:0000256" key="7">
    <source>
        <dbReference type="SAM" id="Phobius"/>
    </source>
</evidence>
<dbReference type="InterPro" id="IPR003370">
    <property type="entry name" value="Chromate_transpt"/>
</dbReference>
<evidence type="ECO:0000256" key="4">
    <source>
        <dbReference type="ARBA" id="ARBA00022692"/>
    </source>
</evidence>
<reference evidence="8 9" key="1">
    <citation type="submission" date="2021-03" db="EMBL/GenBank/DDBJ databases">
        <title>Thermosipho ferrireducens sp.nov., an anaerobic thermophilic iron-reducing bacterium isolated from a deep-sea hydrothermal sulfide deposits.</title>
        <authorList>
            <person name="Zeng X."/>
            <person name="Chen Y."/>
            <person name="Shao Z."/>
        </authorList>
    </citation>
    <scope>NUCLEOTIDE SEQUENCE [LARGE SCALE GENOMIC DNA]</scope>
    <source>
        <strain evidence="8 9">JL129W03</strain>
    </source>
</reference>
<comment type="similarity">
    <text evidence="2">Belongs to the chromate ion transporter (CHR) (TC 2.A.51) family.</text>
</comment>
<name>A0ABX7S9S8_9BACT</name>
<dbReference type="RefSeq" id="WP_207567440.1">
    <property type="nucleotide sequence ID" value="NZ_CP071446.1"/>
</dbReference>
<protein>
    <submittedName>
        <fullName evidence="8">Chromate transporter</fullName>
    </submittedName>
</protein>
<evidence type="ECO:0000313" key="8">
    <source>
        <dbReference type="EMBL" id="QTA38723.1"/>
    </source>
</evidence>
<evidence type="ECO:0000313" key="9">
    <source>
        <dbReference type="Proteomes" id="UP000671862"/>
    </source>
</evidence>
<dbReference type="EMBL" id="CP071446">
    <property type="protein sequence ID" value="QTA38723.1"/>
    <property type="molecule type" value="Genomic_DNA"/>
</dbReference>
<comment type="subcellular location">
    <subcellularLocation>
        <location evidence="1">Cell membrane</location>
        <topology evidence="1">Multi-pass membrane protein</topology>
    </subcellularLocation>
</comment>
<feature type="transmembrane region" description="Helical" evidence="7">
    <location>
        <begin position="67"/>
        <end position="94"/>
    </location>
</feature>